<dbReference type="Proteomes" id="UP001164746">
    <property type="component" value="Chromosome 5"/>
</dbReference>
<proteinExistence type="predicted"/>
<feature type="signal peptide" evidence="1">
    <location>
        <begin position="1"/>
        <end position="20"/>
    </location>
</feature>
<accession>A0ABY7EB11</accession>
<feature type="chain" id="PRO_5045071967" evidence="1">
    <location>
        <begin position="21"/>
        <end position="547"/>
    </location>
</feature>
<feature type="non-terminal residue" evidence="2">
    <location>
        <position position="547"/>
    </location>
</feature>
<keyword evidence="1" id="KW-0732">Signal</keyword>
<organism evidence="2 3">
    <name type="scientific">Mya arenaria</name>
    <name type="common">Soft-shell clam</name>
    <dbReference type="NCBI Taxonomy" id="6604"/>
    <lineage>
        <taxon>Eukaryota</taxon>
        <taxon>Metazoa</taxon>
        <taxon>Spiralia</taxon>
        <taxon>Lophotrochozoa</taxon>
        <taxon>Mollusca</taxon>
        <taxon>Bivalvia</taxon>
        <taxon>Autobranchia</taxon>
        <taxon>Heteroconchia</taxon>
        <taxon>Euheterodonta</taxon>
        <taxon>Imparidentia</taxon>
        <taxon>Neoheterodontei</taxon>
        <taxon>Myida</taxon>
        <taxon>Myoidea</taxon>
        <taxon>Myidae</taxon>
        <taxon>Mya</taxon>
    </lineage>
</organism>
<evidence type="ECO:0000313" key="3">
    <source>
        <dbReference type="Proteomes" id="UP001164746"/>
    </source>
</evidence>
<keyword evidence="3" id="KW-1185">Reference proteome</keyword>
<sequence length="547" mass="61437">MDCIGTIAVIFTLFVNFVTANEEENRYGTISIIQPAFVNRNLTIKMTPSIVKKTTAKWKYFKDKNIGYISEASDSFQTFLNGSYYLTIINVSKSFNESYFAVEDSVTENLISPFIQVELEEPPSKPRLGPKTGDFSATNCIYVDADTHPYCNVISGTPPLNVTLTIGAEIYPLVESIRDSRRYEIKNGTFRFTKHNYVRNITCHVSNLLEQAPVRNTAKLCNIEKGTGPLLIVPEYTLNYTPQIQCEVKFALPAPEVEIRIHNSTVPGKVTTTFDNTTQSFASKVSLQKAEADWEGSNICCYQKSKFYNSLEPVCKTLILKIKPKPPILGPQLEDFSTTNCIYGNSGHDIYCKTQGGTKPIQVFLSLGTRQYHLIENKIEPGLYEMNHSVSDPFTVFTKIEVICQVSNEVTPEPLNVSAFLCRSEKGDKPNLTVPHSFVGENSSTLCEVKHARPAPKLAIYVANVVVNNVHQKITFNDSSNTFTSKVEIQNPSRHWNANQMCCVRRSKVSNDSVQVCKNVTFEYPPSELIMVVHRTFESDETVQILN</sequence>
<evidence type="ECO:0000256" key="1">
    <source>
        <dbReference type="SAM" id="SignalP"/>
    </source>
</evidence>
<reference evidence="2" key="1">
    <citation type="submission" date="2022-11" db="EMBL/GenBank/DDBJ databases">
        <title>Centuries of genome instability and evolution in soft-shell clam transmissible cancer (bioRxiv).</title>
        <authorList>
            <person name="Hart S.F.M."/>
            <person name="Yonemitsu M.A."/>
            <person name="Giersch R.M."/>
            <person name="Beal B.F."/>
            <person name="Arriagada G."/>
            <person name="Davis B.W."/>
            <person name="Ostrander E.A."/>
            <person name="Goff S.P."/>
            <person name="Metzger M.J."/>
        </authorList>
    </citation>
    <scope>NUCLEOTIDE SEQUENCE</scope>
    <source>
        <strain evidence="2">MELC-2E11</strain>
        <tissue evidence="2">Siphon/mantle</tissue>
    </source>
</reference>
<gene>
    <name evidence="2" type="ORF">MAR_021544</name>
</gene>
<evidence type="ECO:0000313" key="2">
    <source>
        <dbReference type="EMBL" id="WAR06175.1"/>
    </source>
</evidence>
<protein>
    <submittedName>
        <fullName evidence="2">Uncharacterized protein</fullName>
    </submittedName>
</protein>
<name>A0ABY7EB11_MYAAR</name>
<dbReference type="EMBL" id="CP111016">
    <property type="protein sequence ID" value="WAR06175.1"/>
    <property type="molecule type" value="Genomic_DNA"/>
</dbReference>